<reference evidence="9" key="1">
    <citation type="submission" date="2016-06" db="EMBL/GenBank/DDBJ databases">
        <authorList>
            <person name="Varghese N."/>
            <person name="Submissions Spin"/>
        </authorList>
    </citation>
    <scope>NUCLEOTIDE SEQUENCE [LARGE SCALE GENOMIC DNA]</scope>
    <source>
        <strain evidence="9">DSM 45246</strain>
    </source>
</reference>
<dbReference type="PROSITE" id="PS51387">
    <property type="entry name" value="FAD_PCMH"/>
    <property type="match status" value="1"/>
</dbReference>
<dbReference type="Gene3D" id="3.30.465.10">
    <property type="match status" value="1"/>
</dbReference>
<dbReference type="GO" id="GO:0071949">
    <property type="term" value="F:FAD binding"/>
    <property type="evidence" value="ECO:0007669"/>
    <property type="project" value="InterPro"/>
</dbReference>
<name>A0A1C4W024_9ACTN</name>
<feature type="domain" description="FAD-binding PCMH-type" evidence="7">
    <location>
        <begin position="65"/>
        <end position="245"/>
    </location>
</feature>
<keyword evidence="3" id="KW-0285">Flavoprotein</keyword>
<dbReference type="InterPro" id="IPR006094">
    <property type="entry name" value="Oxid_FAD_bind_N"/>
</dbReference>
<dbReference type="InterPro" id="IPR016166">
    <property type="entry name" value="FAD-bd_PCMH"/>
</dbReference>
<dbReference type="InterPro" id="IPR012951">
    <property type="entry name" value="BBE"/>
</dbReference>
<comment type="cofactor">
    <cofactor evidence="1">
        <name>FAD</name>
        <dbReference type="ChEBI" id="CHEBI:57692"/>
    </cofactor>
</comment>
<dbReference type="InterPro" id="IPR050416">
    <property type="entry name" value="FAD-linked_Oxidoreductase"/>
</dbReference>
<evidence type="ECO:0000313" key="9">
    <source>
        <dbReference type="Proteomes" id="UP000199629"/>
    </source>
</evidence>
<proteinExistence type="inferred from homology"/>
<feature type="signal peptide" evidence="6">
    <location>
        <begin position="1"/>
        <end position="32"/>
    </location>
</feature>
<dbReference type="Gene3D" id="3.40.462.20">
    <property type="match status" value="1"/>
</dbReference>
<comment type="similarity">
    <text evidence="2">Belongs to the oxygen-dependent FAD-linked oxidoreductase family.</text>
</comment>
<evidence type="ECO:0000256" key="3">
    <source>
        <dbReference type="ARBA" id="ARBA00022630"/>
    </source>
</evidence>
<dbReference type="PANTHER" id="PTHR42973">
    <property type="entry name" value="BINDING OXIDOREDUCTASE, PUTATIVE (AFU_ORTHOLOGUE AFUA_1G17690)-RELATED"/>
    <property type="match status" value="1"/>
</dbReference>
<evidence type="ECO:0000256" key="4">
    <source>
        <dbReference type="ARBA" id="ARBA00022827"/>
    </source>
</evidence>
<dbReference type="RefSeq" id="WP_208602704.1">
    <property type="nucleotide sequence ID" value="NZ_FMCS01000003.1"/>
</dbReference>
<dbReference type="PANTHER" id="PTHR42973:SF39">
    <property type="entry name" value="FAD-BINDING PCMH-TYPE DOMAIN-CONTAINING PROTEIN"/>
    <property type="match status" value="1"/>
</dbReference>
<sequence length="535" mass="58510">MVMSRRQLLGSTAAISGATVGLAGLGATPAQAGGAPATAVDPLVAIHPDDPRYAQLMLRSFNPRFISSPETVHLTYTAEQVRAAVEQAVGRGQRITVRSGGHCLDNLVGDPAFRVLVDVSAMNQTWYDSRHRAFVVESGATLGQMYEQLYLGWKVTVPAGVCPPVGVGGHISGGGYGPLSRKFGLSVDHLYGVEVVVVDRSGRARTILATARPDDPHRDLWWAHTGGGGGNFGFVTKYLFRTPGATGDDPGKLLPTPPPTLFMTWVSYPWDGLTQEGFVRLVKNHNAWHAAHSGPGDPYEGLHSALHLNTEKEQFIYLEIRTDATMPDARKMLDDYIAAVSAGVGVTPQISTTDDLWLANATLEFPQTIPPRTKSKGSYLRKPLAERQIVELYRGLRDPAYKGQCLVYFAGYGGQVNAVGPDATAVPQRDSILKLWFSASWPNAADDEESVDWVRRFYQRVFADTGGMPVSGDRYDGCYINYPDIDSKDPAWNRSGVPWSTLYYKQSYPRLQRIKAKYDPNNIFRHALSIEPAAG</sequence>
<evidence type="ECO:0000256" key="2">
    <source>
        <dbReference type="ARBA" id="ARBA00005466"/>
    </source>
</evidence>
<keyword evidence="4" id="KW-0274">FAD</keyword>
<evidence type="ECO:0000256" key="1">
    <source>
        <dbReference type="ARBA" id="ARBA00001974"/>
    </source>
</evidence>
<keyword evidence="6" id="KW-0732">Signal</keyword>
<feature type="chain" id="PRO_5008706510" evidence="6">
    <location>
        <begin position="33"/>
        <end position="535"/>
    </location>
</feature>
<dbReference type="InterPro" id="IPR016169">
    <property type="entry name" value="FAD-bd_PCMH_sub2"/>
</dbReference>
<protein>
    <submittedName>
        <fullName evidence="8">FAD/FMN-containing dehydrogenase</fullName>
    </submittedName>
</protein>
<dbReference type="GO" id="GO:0016491">
    <property type="term" value="F:oxidoreductase activity"/>
    <property type="evidence" value="ECO:0007669"/>
    <property type="project" value="UniProtKB-KW"/>
</dbReference>
<dbReference type="AlphaFoldDB" id="A0A1C4W024"/>
<keyword evidence="9" id="KW-1185">Reference proteome</keyword>
<evidence type="ECO:0000256" key="6">
    <source>
        <dbReference type="SAM" id="SignalP"/>
    </source>
</evidence>
<dbReference type="InterPro" id="IPR006311">
    <property type="entry name" value="TAT_signal"/>
</dbReference>
<evidence type="ECO:0000259" key="7">
    <source>
        <dbReference type="PROSITE" id="PS51387"/>
    </source>
</evidence>
<organism evidence="8 9">
    <name type="scientific">Micromonospora chaiyaphumensis</name>
    <dbReference type="NCBI Taxonomy" id="307119"/>
    <lineage>
        <taxon>Bacteria</taxon>
        <taxon>Bacillati</taxon>
        <taxon>Actinomycetota</taxon>
        <taxon>Actinomycetes</taxon>
        <taxon>Micromonosporales</taxon>
        <taxon>Micromonosporaceae</taxon>
        <taxon>Micromonospora</taxon>
    </lineage>
</organism>
<evidence type="ECO:0000256" key="5">
    <source>
        <dbReference type="ARBA" id="ARBA00023002"/>
    </source>
</evidence>
<dbReference type="Proteomes" id="UP000199629">
    <property type="component" value="Unassembled WGS sequence"/>
</dbReference>
<dbReference type="SUPFAM" id="SSF56176">
    <property type="entry name" value="FAD-binding/transporter-associated domain-like"/>
    <property type="match status" value="1"/>
</dbReference>
<keyword evidence="5" id="KW-0560">Oxidoreductase</keyword>
<gene>
    <name evidence="8" type="ORF">GA0070214_10380</name>
</gene>
<evidence type="ECO:0000313" key="8">
    <source>
        <dbReference type="EMBL" id="SCE89572.1"/>
    </source>
</evidence>
<accession>A0A1C4W024</accession>
<dbReference type="Pfam" id="PF08031">
    <property type="entry name" value="BBE"/>
    <property type="match status" value="1"/>
</dbReference>
<dbReference type="PROSITE" id="PS51318">
    <property type="entry name" value="TAT"/>
    <property type="match status" value="1"/>
</dbReference>
<dbReference type="InterPro" id="IPR036318">
    <property type="entry name" value="FAD-bd_PCMH-like_sf"/>
</dbReference>
<dbReference type="Pfam" id="PF01565">
    <property type="entry name" value="FAD_binding_4"/>
    <property type="match status" value="1"/>
</dbReference>
<dbReference type="EMBL" id="FMCS01000003">
    <property type="protein sequence ID" value="SCE89572.1"/>
    <property type="molecule type" value="Genomic_DNA"/>
</dbReference>